<organism evidence="20">
    <name type="scientific">Washington bat picornavirus 2</name>
    <dbReference type="NCBI Taxonomy" id="1888312"/>
    <lineage>
        <taxon>Viruses</taxon>
        <taxon>Riboviria</taxon>
        <taxon>Orthornavirae</taxon>
        <taxon>Pisuviricota</taxon>
        <taxon>Pisoniviricetes</taxon>
        <taxon>Picornavirales</taxon>
        <taxon>Picornaviridae</taxon>
    </lineage>
</organism>
<evidence type="ECO:0000256" key="3">
    <source>
        <dbReference type="ARBA" id="ARBA00022484"/>
    </source>
</evidence>
<dbReference type="SUPFAM" id="SSF50494">
    <property type="entry name" value="Trypsin-like serine proteases"/>
    <property type="match status" value="1"/>
</dbReference>
<evidence type="ECO:0000256" key="5">
    <source>
        <dbReference type="ARBA" id="ARBA00022553"/>
    </source>
</evidence>
<dbReference type="PROSITE" id="PS51218">
    <property type="entry name" value="SF3_HELICASE_2"/>
    <property type="match status" value="1"/>
</dbReference>
<dbReference type="GO" id="GO:0003968">
    <property type="term" value="F:RNA-directed RNA polymerase activity"/>
    <property type="evidence" value="ECO:0007669"/>
    <property type="project" value="UniProtKB-KW"/>
</dbReference>
<dbReference type="InterPro" id="IPR014759">
    <property type="entry name" value="Helicase_SF3_ssRNA_vir"/>
</dbReference>
<keyword evidence="6" id="KW-0645">Protease</keyword>
<dbReference type="Pfam" id="PF00910">
    <property type="entry name" value="RNA_helicase"/>
    <property type="match status" value="1"/>
</dbReference>
<dbReference type="PROSITE" id="PS51874">
    <property type="entry name" value="PCV_3C_PRO"/>
    <property type="match status" value="1"/>
</dbReference>
<evidence type="ECO:0000256" key="12">
    <source>
        <dbReference type="ARBA" id="ARBA00022840"/>
    </source>
</evidence>
<dbReference type="InterPro" id="IPR027417">
    <property type="entry name" value="P-loop_NTPase"/>
</dbReference>
<dbReference type="InterPro" id="IPR001205">
    <property type="entry name" value="RNA-dir_pol_C"/>
</dbReference>
<keyword evidence="7" id="KW-0808">Transferase</keyword>
<name>A0A1B2RVP6_9PICO</name>
<dbReference type="CDD" id="cd23169">
    <property type="entry name" value="ps-ssRNAv-Picornavirales"/>
    <property type="match status" value="1"/>
</dbReference>
<dbReference type="GO" id="GO:0006508">
    <property type="term" value="P:proteolysis"/>
    <property type="evidence" value="ECO:0007669"/>
    <property type="project" value="UniProtKB-KW"/>
</dbReference>
<evidence type="ECO:0000256" key="6">
    <source>
        <dbReference type="ARBA" id="ARBA00022670"/>
    </source>
</evidence>
<evidence type="ECO:0000256" key="16">
    <source>
        <dbReference type="SAM" id="MobiDB-lite"/>
    </source>
</evidence>
<keyword evidence="3" id="KW-0696">RNA-directed RNA polymerase</keyword>
<evidence type="ECO:0000256" key="8">
    <source>
        <dbReference type="ARBA" id="ARBA00022695"/>
    </source>
</evidence>
<evidence type="ECO:0000256" key="9">
    <source>
        <dbReference type="ARBA" id="ARBA00022741"/>
    </source>
</evidence>
<keyword evidence="9" id="KW-0547">Nucleotide-binding</keyword>
<keyword evidence="13" id="KW-0946">Virion</keyword>
<keyword evidence="5" id="KW-0597">Phosphoprotein</keyword>
<feature type="domain" description="SF3 helicase" evidence="18">
    <location>
        <begin position="859"/>
        <end position="1026"/>
    </location>
</feature>
<evidence type="ECO:0000256" key="13">
    <source>
        <dbReference type="ARBA" id="ARBA00022844"/>
    </source>
</evidence>
<keyword evidence="10" id="KW-0378">Hydrolase</keyword>
<evidence type="ECO:0000259" key="18">
    <source>
        <dbReference type="PROSITE" id="PS51218"/>
    </source>
</evidence>
<sequence>MSIWQAAGDDFELMLPKLNPELHSVASLEIVRNFDDDAGSPITFTKDQETPKNLPKPVVPDEPTVVPKPDVVPPVVVPDEDLVPKEPDVVPPPGKKEVIRRTAGRSKIFQTRSGQIVLAVGGRRYSGARWINFWKAVVKSVNDALIKHGTGVLDDIRMFNVDYNDKSIWKIRMREYNPNNPITSKLYYSELMPTFQVLTFANHPAVQLVKALEAYTDWDSIFLPVVNSINKLLHVCDLLCKDLKPIPYQVVNGVGPTYYATIHVESSWAISLMVRDNLHKDEPWLIPLEAMKLHWPISKLISDLQTLLRNYSDDMINREGWLLYNPVTPKYSYGTYIPNVLWELAQHVDMPLHQRSVDRVYTAIKLDVDSTSLLTISSDSFLSLAQYRPYPSPLNWIATQKSVAKKDAVFHAWQGRMRLVRNQPRDNIEAFLRTSSILVYQDRSLICDSFNDPKTFKDNSIDVIQPSGNNLNNIYHRLPSPDSVFVGDDQVLEIPSLKLDFDKKDELLGVAFEENDIPEQNKDLETVVQYQRRVVAQMGLKDIVSAPGKINNAMDSVASLCSKVENVVTNVEDKLGIGETFHDAKDKVEEPEDDDEPDGEELLLKKLCNQYVTPLLYELSDSLKPTINLVGVGVSVSRIVSGFYTWFYSSRFVIKVCAMVTLVSELLVCISIKIKNLLYRVVSKILTYMLGDDGTKEVNEVPKAQSFALDFLPLIVAMIAVGGVVCGFTSIPGDKETMTVVKGVSERLKLFNFSCSALKNIRELYHEIKGAVEYVTDQILEFCAPDVLRQLKARQGFNDIEQWAADIDRIEAIDYVNRATIDADFRKHVNVLKEQADGYVRNLITGKVGREASVVREYCRKIMAISMEVDKSWNTLPFRVDPFCVCFVGPSGVGKSALLTQACNSILDRLGYPRTNRVCAINLVDKFMSEHYAQQPAVLIDDLSAFNDVDQYHKFFNLKANVPYPLNMAFKKGEYFKSDFVFITTNIPFPRPNEMNHVQALWRRRDVLIDVQFADPALAERYQNGEVIHEEDMSHARFAFRNPKDPEEDGEFPQPWRYMTYDEMIESVTRRAADHLRRQHSIVARALQQARVIQPAFFPIPAQDAIEAFDFHEDFYAQLRDEMERERIDNIVNRFVNAPMDWDFHLPGENVAPRAHTATVKFDEKLLEEHRIFNMFTGIGLFEAIIINENPNKAESLNSYIFTFDMEKKETLEKSWLQLCEFLTQEGMSVCYELNRCIKSHSFLGMVKEKFVDFRDYLGKLVNNTVQYIKRKFPNLCGMMKWPLLIAAAMATMASLVGYSVATQCSCAKIKDYGYRCKFCGKWPKMSNVKNKKWLKQEWSRVRGVQPYTDGAYTSFEEEAEVFRQAGLTISEMLLGTEIQAQGAYNSGESKHGNVLRVIAQNERVEKIEAHGAYDNGESKHAPVVRIMAHNGASADDLIRNVVMRHTYRLAIGTEKGRCLNVNGFAIGGQWILIPKHFANLAIGKMSIFHSNKWVDLKFNINDCYPFGDKDIVAFKMPVQIHPHRDIISKFISEADLKYHVRTQATLVELEGPTDFKRHVTTALQIHDVQYVVENPDDPKQDLDQVVVCGAWTYDALVKPGCCGSALVAHADRLKGKILGLHIAGVDTTGYSTLITAEMLQRFCGTPRLGTPLPPTTNEAPRVTAHGHFGQAGEIPRGQGVYPPTKTDIVKTPIHGMVSAPVTAPSVLSNSDPRMKEQKDVLFSALEKFGEVHGQFDKDCLDRITEELWSQIEQWDLPRVPHLLSEQEMIAGICELPGYEKLPMNTSPGWPYVLTKPAHAKGKAYLFDIENQIIQNVQLRKEFEERETLAKQGERKQSLWVCCLKDERRSFSKIASGSTRLFMLPPVDYSLLFRKYTLDFVEAVKFNRSHSFCKLGLDPQSLEWDQLYHYLAKNSPYCIAGDYTRFDASLNPEVIMYVKKLVERFYSSFSPTYSCLDSNVREVLFTEIIHTGLLAKDTVLVKHGGNPSGNPFTTDSRK</sequence>
<evidence type="ECO:0000256" key="14">
    <source>
        <dbReference type="ARBA" id="ARBA00022953"/>
    </source>
</evidence>
<comment type="subcellular location">
    <subcellularLocation>
        <location evidence="1">Host cytoplasm</location>
    </subcellularLocation>
    <subcellularLocation>
        <location evidence="2">Virion</location>
    </subcellularLocation>
</comment>
<dbReference type="InterPro" id="IPR043504">
    <property type="entry name" value="Peptidase_S1_PA_chymotrypsin"/>
</dbReference>
<evidence type="ECO:0000256" key="1">
    <source>
        <dbReference type="ARBA" id="ARBA00004192"/>
    </source>
</evidence>
<keyword evidence="14" id="KW-0693">Viral RNA replication</keyword>
<protein>
    <submittedName>
        <fullName evidence="20">Polyprotein</fullName>
    </submittedName>
</protein>
<dbReference type="InterPro" id="IPR000605">
    <property type="entry name" value="Helicase_SF3_ssDNA/RNA_vir"/>
</dbReference>
<dbReference type="GO" id="GO:0005524">
    <property type="term" value="F:ATP binding"/>
    <property type="evidence" value="ECO:0007669"/>
    <property type="project" value="UniProtKB-KW"/>
</dbReference>
<evidence type="ECO:0000256" key="15">
    <source>
        <dbReference type="ARBA" id="ARBA00023200"/>
    </source>
</evidence>
<dbReference type="GO" id="GO:0044423">
    <property type="term" value="C:virion component"/>
    <property type="evidence" value="ECO:0007669"/>
    <property type="project" value="UniProtKB-KW"/>
</dbReference>
<evidence type="ECO:0000256" key="10">
    <source>
        <dbReference type="ARBA" id="ARBA00022801"/>
    </source>
</evidence>
<feature type="domain" description="RdRp catalytic" evidence="17">
    <location>
        <begin position="1916"/>
        <end position="1998"/>
    </location>
</feature>
<dbReference type="GO" id="GO:0030430">
    <property type="term" value="C:host cell cytoplasm"/>
    <property type="evidence" value="ECO:0007669"/>
    <property type="project" value="UniProtKB-SubCell"/>
</dbReference>
<dbReference type="PROSITE" id="PS50507">
    <property type="entry name" value="RDRP_SSRNA_POS"/>
    <property type="match status" value="1"/>
</dbReference>
<evidence type="ECO:0000256" key="4">
    <source>
        <dbReference type="ARBA" id="ARBA00022520"/>
    </source>
</evidence>
<feature type="non-terminal residue" evidence="20">
    <location>
        <position position="1998"/>
    </location>
</feature>
<feature type="domain" description="Peptidase C3" evidence="19">
    <location>
        <begin position="1432"/>
        <end position="1640"/>
    </location>
</feature>
<evidence type="ECO:0000259" key="17">
    <source>
        <dbReference type="PROSITE" id="PS50507"/>
    </source>
</evidence>
<dbReference type="GO" id="GO:0039694">
    <property type="term" value="P:viral RNA genome replication"/>
    <property type="evidence" value="ECO:0007669"/>
    <property type="project" value="InterPro"/>
</dbReference>
<keyword evidence="8" id="KW-0548">Nucleotidyltransferase</keyword>
<keyword evidence="11" id="KW-0788">Thiol protease</keyword>
<accession>A0A1B2RVP6</accession>
<dbReference type="InterPro" id="IPR009003">
    <property type="entry name" value="Peptidase_S1_PA"/>
</dbReference>
<keyword evidence="12" id="KW-0067">ATP-binding</keyword>
<evidence type="ECO:0000259" key="19">
    <source>
        <dbReference type="PROSITE" id="PS51874"/>
    </source>
</evidence>
<keyword evidence="15" id="KW-1035">Host cytoplasm</keyword>
<reference evidence="20" key="1">
    <citation type="submission" date="2016-07" db="EMBL/GenBank/DDBJ databases">
        <authorList>
            <person name="Greninger A.L."/>
            <person name="Makhsous N."/>
            <person name="Shean R."/>
            <person name="Jerome K."/>
            <person name="Haman K."/>
        </authorList>
    </citation>
    <scope>NUCLEOTIDE SEQUENCE</scope>
    <source>
        <strain evidence="20">UW1</strain>
    </source>
</reference>
<keyword evidence="4" id="KW-0191">Covalent protein-RNA linkage</keyword>
<dbReference type="InterPro" id="IPR044067">
    <property type="entry name" value="PCV_3C_PRO"/>
</dbReference>
<dbReference type="SUPFAM" id="SSF56672">
    <property type="entry name" value="DNA/RNA polymerases"/>
    <property type="match status" value="1"/>
</dbReference>
<dbReference type="Gene3D" id="3.40.50.300">
    <property type="entry name" value="P-loop containing nucleotide triphosphate hydrolases"/>
    <property type="match status" value="1"/>
</dbReference>
<dbReference type="InterPro" id="IPR007094">
    <property type="entry name" value="RNA-dir_pol_PSvirus"/>
</dbReference>
<dbReference type="Pfam" id="PF00680">
    <property type="entry name" value="RdRP_1"/>
    <property type="match status" value="1"/>
</dbReference>
<dbReference type="SUPFAM" id="SSF52540">
    <property type="entry name" value="P-loop containing nucleoside triphosphate hydrolases"/>
    <property type="match status" value="1"/>
</dbReference>
<dbReference type="GO" id="GO:0003724">
    <property type="term" value="F:RNA helicase activity"/>
    <property type="evidence" value="ECO:0007669"/>
    <property type="project" value="InterPro"/>
</dbReference>
<evidence type="ECO:0000256" key="2">
    <source>
        <dbReference type="ARBA" id="ARBA00004328"/>
    </source>
</evidence>
<dbReference type="Gene3D" id="2.40.10.10">
    <property type="entry name" value="Trypsin-like serine proteases"/>
    <property type="match status" value="1"/>
</dbReference>
<dbReference type="GO" id="GO:0003723">
    <property type="term" value="F:RNA binding"/>
    <property type="evidence" value="ECO:0007669"/>
    <property type="project" value="InterPro"/>
</dbReference>
<evidence type="ECO:0000256" key="11">
    <source>
        <dbReference type="ARBA" id="ARBA00022807"/>
    </source>
</evidence>
<evidence type="ECO:0000256" key="7">
    <source>
        <dbReference type="ARBA" id="ARBA00022679"/>
    </source>
</evidence>
<feature type="region of interest" description="Disordered" evidence="16">
    <location>
        <begin position="41"/>
        <end position="65"/>
    </location>
</feature>
<dbReference type="InterPro" id="IPR043502">
    <property type="entry name" value="DNA/RNA_pol_sf"/>
</dbReference>
<evidence type="ECO:0000313" key="20">
    <source>
        <dbReference type="EMBL" id="AOC55060.1"/>
    </source>
</evidence>
<dbReference type="EMBL" id="KX580888">
    <property type="protein sequence ID" value="AOC55060.1"/>
    <property type="molecule type" value="Genomic_RNA"/>
</dbReference>
<dbReference type="GO" id="GO:0006351">
    <property type="term" value="P:DNA-templated transcription"/>
    <property type="evidence" value="ECO:0007669"/>
    <property type="project" value="InterPro"/>
</dbReference>
<proteinExistence type="predicted"/>
<dbReference type="GO" id="GO:0004197">
    <property type="term" value="F:cysteine-type endopeptidase activity"/>
    <property type="evidence" value="ECO:0007669"/>
    <property type="project" value="InterPro"/>
</dbReference>